<dbReference type="NCBIfam" id="TIGR01104">
    <property type="entry name" value="V_PPase"/>
    <property type="match status" value="1"/>
</dbReference>
<proteinExistence type="inferred from homology"/>
<feature type="transmembrane region" description="Helical" evidence="9">
    <location>
        <begin position="103"/>
        <end position="124"/>
    </location>
</feature>
<protein>
    <recommendedName>
        <fullName evidence="9">K(+)-insensitive pyrophosphate-energized proton pump</fullName>
        <ecNumber evidence="9">7.1.3.1</ecNumber>
    </recommendedName>
    <alternativeName>
        <fullName evidence="9">Membrane-bound proton-translocating pyrophosphatase</fullName>
    </alternativeName>
    <alternativeName>
        <fullName evidence="9">Pyrophosphate-energized inorganic pyrophosphatase</fullName>
        <shortName evidence="9">H(+)-PPase</shortName>
    </alternativeName>
</protein>
<feature type="transmembrane region" description="Helical" evidence="9">
    <location>
        <begin position="537"/>
        <end position="558"/>
    </location>
</feature>
<dbReference type="PIRSF" id="PIRSF001265">
    <property type="entry name" value="H+-PPase"/>
    <property type="match status" value="1"/>
</dbReference>
<evidence type="ECO:0000256" key="5">
    <source>
        <dbReference type="ARBA" id="ARBA00022967"/>
    </source>
</evidence>
<feature type="transmembrane region" description="Helical" evidence="9">
    <location>
        <begin position="74"/>
        <end position="91"/>
    </location>
</feature>
<dbReference type="HAMAP" id="MF_01129">
    <property type="entry name" value="PPase_energized_pump"/>
    <property type="match status" value="1"/>
</dbReference>
<dbReference type="EC" id="7.1.3.1" evidence="9"/>
<organism evidence="10 11">
    <name type="scientific">Nonomuraea longicatena</name>
    <dbReference type="NCBI Taxonomy" id="83682"/>
    <lineage>
        <taxon>Bacteria</taxon>
        <taxon>Bacillati</taxon>
        <taxon>Actinomycetota</taxon>
        <taxon>Actinomycetes</taxon>
        <taxon>Streptosporangiales</taxon>
        <taxon>Streptosporangiaceae</taxon>
        <taxon>Nonomuraea</taxon>
    </lineage>
</organism>
<keyword evidence="5 9" id="KW-1278">Translocase</keyword>
<reference evidence="10 11" key="1">
    <citation type="journal article" date="2019" name="Int. J. Syst. Evol. Microbiol.">
        <title>The Global Catalogue of Microorganisms (GCM) 10K type strain sequencing project: providing services to taxonomists for standard genome sequencing and annotation.</title>
        <authorList>
            <consortium name="The Broad Institute Genomics Platform"/>
            <consortium name="The Broad Institute Genome Sequencing Center for Infectious Disease"/>
            <person name="Wu L."/>
            <person name="Ma J."/>
        </authorList>
    </citation>
    <scope>NUCLEOTIDE SEQUENCE [LARGE SCALE GENOMIC DNA]</scope>
    <source>
        <strain evidence="10 11">JCM 11136</strain>
    </source>
</reference>
<feature type="site" description="Determinant of potassium independence" evidence="9">
    <location>
        <position position="491"/>
    </location>
</feature>
<name>A0ABN1RAX2_9ACTN</name>
<dbReference type="PANTHER" id="PTHR31998">
    <property type="entry name" value="K(+)-INSENSITIVE PYROPHOSPHATE-ENERGIZED PROTON PUMP"/>
    <property type="match status" value="1"/>
</dbReference>
<dbReference type="NCBIfam" id="NF001960">
    <property type="entry name" value="PRK00733.3-5"/>
    <property type="match status" value="1"/>
</dbReference>
<comment type="caution">
    <text evidence="10">The sequence shown here is derived from an EMBL/GenBank/DDBJ whole genome shotgun (WGS) entry which is preliminary data.</text>
</comment>
<keyword evidence="9" id="KW-1003">Cell membrane</keyword>
<feature type="transmembrane region" description="Helical" evidence="9">
    <location>
        <begin position="627"/>
        <end position="646"/>
    </location>
</feature>
<feature type="transmembrane region" description="Helical" evidence="9">
    <location>
        <begin position="394"/>
        <end position="418"/>
    </location>
</feature>
<evidence type="ECO:0000256" key="9">
    <source>
        <dbReference type="HAMAP-Rule" id="MF_01129"/>
    </source>
</evidence>
<feature type="transmembrane region" description="Helical" evidence="9">
    <location>
        <begin position="20"/>
        <end position="42"/>
    </location>
</feature>
<dbReference type="Pfam" id="PF03030">
    <property type="entry name" value="H_PPase"/>
    <property type="match status" value="1"/>
</dbReference>
<feature type="transmembrane region" description="Helical" evidence="9">
    <location>
        <begin position="305"/>
        <end position="329"/>
    </location>
</feature>
<keyword evidence="8 9" id="KW-0472">Membrane</keyword>
<comment type="caution">
    <text evidence="9">Lacks conserved residue(s) required for the propagation of feature annotation.</text>
</comment>
<evidence type="ECO:0000313" key="11">
    <source>
        <dbReference type="Proteomes" id="UP001501578"/>
    </source>
</evidence>
<comment type="catalytic activity">
    <reaction evidence="9">
        <text>diphosphate + H2O + H(+)(in) = 2 phosphate + 2 H(+)(out)</text>
        <dbReference type="Rhea" id="RHEA:13973"/>
        <dbReference type="ChEBI" id="CHEBI:15377"/>
        <dbReference type="ChEBI" id="CHEBI:15378"/>
        <dbReference type="ChEBI" id="CHEBI:33019"/>
        <dbReference type="ChEBI" id="CHEBI:43474"/>
        <dbReference type="EC" id="7.1.3.1"/>
    </reaction>
</comment>
<comment type="cofactor">
    <cofactor evidence="9">
        <name>Mg(2+)</name>
        <dbReference type="ChEBI" id="CHEBI:18420"/>
    </cofactor>
</comment>
<feature type="transmembrane region" description="Helical" evidence="9">
    <location>
        <begin position="249"/>
        <end position="267"/>
    </location>
</feature>
<comment type="similarity">
    <text evidence="9">Belongs to the H(+)-translocating pyrophosphatase (TC 3.A.10) family. K(+)-insensitive subfamily.</text>
</comment>
<dbReference type="RefSeq" id="WP_343955368.1">
    <property type="nucleotide sequence ID" value="NZ_BAAAHQ010000065.1"/>
</dbReference>
<feature type="transmembrane region" description="Helical" evidence="9">
    <location>
        <begin position="178"/>
        <end position="196"/>
    </location>
</feature>
<keyword evidence="11" id="KW-1185">Reference proteome</keyword>
<feature type="transmembrane region" description="Helical" evidence="9">
    <location>
        <begin position="695"/>
        <end position="713"/>
    </location>
</feature>
<keyword evidence="7 9" id="KW-0406">Ion transport</keyword>
<comment type="function">
    <text evidence="9">Proton pump that utilizes the energy of pyrophosphate hydrolysis as the driving force for proton movement across the membrane. Generates a proton motive force.</text>
</comment>
<evidence type="ECO:0000256" key="4">
    <source>
        <dbReference type="ARBA" id="ARBA00022842"/>
    </source>
</evidence>
<keyword evidence="6 9" id="KW-1133">Transmembrane helix</keyword>
<evidence type="ECO:0000256" key="8">
    <source>
        <dbReference type="ARBA" id="ARBA00023136"/>
    </source>
</evidence>
<sequence length="758" mass="77944">MFTHYLAAEPTSSLTLSGGNLTIVVIVAAVALIALAVAGGLVREVLAADQGTERMQNIARAVQEGAAAYLKRQFRTLALFVVLIPILLWFLPGETDVKIGRSIFFIVGAAFSALTGFMGMWLAVRGNVRVAAAARTSGEKQAMRIAFRTGGVAGMFTVGLGLLGAAVVVFLYEGDAPGVLEGFGFGAALLAMFMRVGGGIFTKAADVGADLVGKVEQGIPEDDPRNAATIADNVGDNVGDCAGMAADLFESYAVMLVASLILGKVAFGEQGLIFPLIVPMIGVVTAIIGIFVTRLRDKDRNGMAAINRSFFISAAISAVLVAAATFWYLPSDFSGLNGASVQSDADPRVIAIGAVLIGLVLASAIQLLTGYFTETNRRPVKEIGESSLTGPATVILSGISVGLESAVYSALVIGGAVYGAFLLGFGNVTVALFAVALAGTGLLTTVGVIVSMDTFGPVSDNAQGIAEMSGDVEGEGARVLTSLDAVGNTTKAITKGIAIATAVLAATALFGAFKTAVQAELPDPASFSLDIDQPNVLVGLIIGAAVVFLFSGLAIMAVGRAAMRVVFEVRDQFRNNPGIMDGTVKPEYGRVVDICTRDSLRELATPGLLAVMTPIAVGFALGYAPLGAFLAGAIACGTLMAVFLSNSGGAWDNAKKLVEDGHYGGKGSEAHAATVIGDTVGDPFKDTAGPAINPLIKVMNLVALLVAPAVVIYSDNLAMRIGLPVVAVAVVVTAILISKRRTVTVEPTNTREHEPVPS</sequence>
<gene>
    <name evidence="9" type="primary">hppA</name>
    <name evidence="10" type="ORF">GCM10009560_77960</name>
</gene>
<evidence type="ECO:0000256" key="3">
    <source>
        <dbReference type="ARBA" id="ARBA00022692"/>
    </source>
</evidence>
<feature type="transmembrane region" description="Helical" evidence="9">
    <location>
        <begin position="497"/>
        <end position="517"/>
    </location>
</feature>
<comment type="subcellular location">
    <subcellularLocation>
        <location evidence="9">Cell membrane</location>
        <topology evidence="9">Multi-pass membrane protein</topology>
    </subcellularLocation>
    <subcellularLocation>
        <location evidence="1">Endomembrane system</location>
        <topology evidence="1">Multi-pass membrane protein</topology>
    </subcellularLocation>
</comment>
<dbReference type="EMBL" id="BAAAHQ010000065">
    <property type="protein sequence ID" value="GAA0954228.1"/>
    <property type="molecule type" value="Genomic_DNA"/>
</dbReference>
<accession>A0ABN1RAX2</accession>
<keyword evidence="9" id="KW-0375">Hydrogen ion transport</keyword>
<keyword evidence="3 9" id="KW-0812">Transmembrane</keyword>
<keyword evidence="2 9" id="KW-0813">Transport</keyword>
<feature type="transmembrane region" description="Helical" evidence="9">
    <location>
        <begin position="430"/>
        <end position="450"/>
    </location>
</feature>
<dbReference type="Proteomes" id="UP001501578">
    <property type="component" value="Unassembled WGS sequence"/>
</dbReference>
<feature type="transmembrane region" description="Helical" evidence="9">
    <location>
        <begin position="273"/>
        <end position="293"/>
    </location>
</feature>
<comment type="subunit">
    <text evidence="9">Homodimer.</text>
</comment>
<dbReference type="NCBIfam" id="NF001952">
    <property type="entry name" value="PRK00733.1-4"/>
    <property type="match status" value="1"/>
</dbReference>
<dbReference type="InterPro" id="IPR004131">
    <property type="entry name" value="PPase-energised_H-pump"/>
</dbReference>
<evidence type="ECO:0000256" key="6">
    <source>
        <dbReference type="ARBA" id="ARBA00022989"/>
    </source>
</evidence>
<keyword evidence="4 9" id="KW-0460">Magnesium</keyword>
<evidence type="ECO:0000256" key="2">
    <source>
        <dbReference type="ARBA" id="ARBA00022448"/>
    </source>
</evidence>
<feature type="transmembrane region" description="Helical" evidence="9">
    <location>
        <begin position="349"/>
        <end position="373"/>
    </location>
</feature>
<feature type="transmembrane region" description="Helical" evidence="9">
    <location>
        <begin position="719"/>
        <end position="737"/>
    </location>
</feature>
<feature type="transmembrane region" description="Helical" evidence="9">
    <location>
        <begin position="145"/>
        <end position="172"/>
    </location>
</feature>
<evidence type="ECO:0000256" key="1">
    <source>
        <dbReference type="ARBA" id="ARBA00004127"/>
    </source>
</evidence>
<evidence type="ECO:0000313" key="10">
    <source>
        <dbReference type="EMBL" id="GAA0954228.1"/>
    </source>
</evidence>
<evidence type="ECO:0000256" key="7">
    <source>
        <dbReference type="ARBA" id="ARBA00023065"/>
    </source>
</evidence>